<feature type="domain" description="WSC" evidence="3">
    <location>
        <begin position="1"/>
        <end position="79"/>
    </location>
</feature>
<accession>A0A6G1IG95</accession>
<dbReference type="Pfam" id="PF07250">
    <property type="entry name" value="Glyoxal_oxid_N"/>
    <property type="match status" value="1"/>
</dbReference>
<keyword evidence="5" id="KW-1185">Reference proteome</keyword>
<feature type="domain" description="WSC" evidence="3">
    <location>
        <begin position="233"/>
        <end position="327"/>
    </location>
</feature>
<dbReference type="InterPro" id="IPR037293">
    <property type="entry name" value="Gal_Oxidase_central_sf"/>
</dbReference>
<dbReference type="Pfam" id="PF01822">
    <property type="entry name" value="WSC"/>
    <property type="match status" value="3"/>
</dbReference>
<dbReference type="InterPro" id="IPR002889">
    <property type="entry name" value="WSC_carb-bd"/>
</dbReference>
<evidence type="ECO:0000313" key="4">
    <source>
        <dbReference type="EMBL" id="KAF2677060.1"/>
    </source>
</evidence>
<dbReference type="InterPro" id="IPR009880">
    <property type="entry name" value="Glyoxal_oxidase_N"/>
</dbReference>
<evidence type="ECO:0000259" key="3">
    <source>
        <dbReference type="PROSITE" id="PS51212"/>
    </source>
</evidence>
<dbReference type="Gene3D" id="2.130.10.80">
    <property type="entry name" value="Galactose oxidase/kelch, beta-propeller"/>
    <property type="match status" value="1"/>
</dbReference>
<feature type="domain" description="WSC" evidence="3">
    <location>
        <begin position="121"/>
        <end position="215"/>
    </location>
</feature>
<reference evidence="4" key="1">
    <citation type="journal article" date="2020" name="Stud. Mycol.">
        <title>101 Dothideomycetes genomes: a test case for predicting lifestyles and emergence of pathogens.</title>
        <authorList>
            <person name="Haridas S."/>
            <person name="Albert R."/>
            <person name="Binder M."/>
            <person name="Bloem J."/>
            <person name="Labutti K."/>
            <person name="Salamov A."/>
            <person name="Andreopoulos B."/>
            <person name="Baker S."/>
            <person name="Barry K."/>
            <person name="Bills G."/>
            <person name="Bluhm B."/>
            <person name="Cannon C."/>
            <person name="Castanera R."/>
            <person name="Culley D."/>
            <person name="Daum C."/>
            <person name="Ezra D."/>
            <person name="Gonzalez J."/>
            <person name="Henrissat B."/>
            <person name="Kuo A."/>
            <person name="Liang C."/>
            <person name="Lipzen A."/>
            <person name="Lutzoni F."/>
            <person name="Magnuson J."/>
            <person name="Mondo S."/>
            <person name="Nolan M."/>
            <person name="Ohm R."/>
            <person name="Pangilinan J."/>
            <person name="Park H.-J."/>
            <person name="Ramirez L."/>
            <person name="Alfaro M."/>
            <person name="Sun H."/>
            <person name="Tritt A."/>
            <person name="Yoshinaga Y."/>
            <person name="Zwiers L.-H."/>
            <person name="Turgeon B."/>
            <person name="Goodwin S."/>
            <person name="Spatafora J."/>
            <person name="Crous P."/>
            <person name="Grigoriev I."/>
        </authorList>
    </citation>
    <scope>NUCLEOTIDE SEQUENCE</scope>
    <source>
        <strain evidence="4">CBS 122367</strain>
    </source>
</reference>
<dbReference type="InterPro" id="IPR015202">
    <property type="entry name" value="GO-like_E_set"/>
</dbReference>
<dbReference type="PANTHER" id="PTHR32208:SF105">
    <property type="entry name" value="COPPER RADICAL OXIDASE"/>
    <property type="match status" value="1"/>
</dbReference>
<dbReference type="Proteomes" id="UP000799291">
    <property type="component" value="Unassembled WGS sequence"/>
</dbReference>
<dbReference type="InterPro" id="IPR014756">
    <property type="entry name" value="Ig_E-set"/>
</dbReference>
<dbReference type="SMART" id="SM00321">
    <property type="entry name" value="WSC"/>
    <property type="match status" value="3"/>
</dbReference>
<dbReference type="CDD" id="cd02851">
    <property type="entry name" value="E_set_GO_C"/>
    <property type="match status" value="1"/>
</dbReference>
<evidence type="ECO:0000313" key="5">
    <source>
        <dbReference type="Proteomes" id="UP000799291"/>
    </source>
</evidence>
<dbReference type="SUPFAM" id="SSF50965">
    <property type="entry name" value="Galactose oxidase, central domain"/>
    <property type="match status" value="1"/>
</dbReference>
<proteinExistence type="predicted"/>
<dbReference type="AlphaFoldDB" id="A0A6G1IG95"/>
<dbReference type="Pfam" id="PF09118">
    <property type="entry name" value="GO-like_E_set"/>
    <property type="match status" value="1"/>
</dbReference>
<dbReference type="InterPro" id="IPR011043">
    <property type="entry name" value="Gal_Oxase/kelch_b-propeller"/>
</dbReference>
<sequence>MGVDGGAAGMSNTKCQAACKAAGYIWAGTEYSGECFCDSQPRNGGGPAPDGNEGCNMLCNGDQTQICGGANRLSTYKFVTGNEPPVSSSATSATPTPTPTASATPTQSNTATATATGLPVGFEYKGCYVDGPGFRIMNYQQTDDAQMTISSCSQKCAALGYTIAGMEYSTQCFCDDVIRMGGQLATDDTQCGMGCGGNANEKCGGPDRLSVWSSQDTLKVVKKPAPKDDVDGGWKYQGCITDPVAQRVFPWQLVNKTGNSPEWCLGQCKKFGYMAAGMEYGEECYCGDLDDVEKSEVAPETDCALPCPGDAESLCGAGLRLSWYKWTADPFYVWNYPTGGAAGAYEFMVGGPVIPLILQPAINGKVSMLEKKGTGPPNSTGAYEFDPSLSGDIFHAFRELRGITTDIFCAAGLTMPDKAGRQINVGGWSLDSTFGVRIYTPDGQLGTNGTNDWKENFNVLKLQRGRWYPTAMVMANGSMLIVGGQDGSNGNPVPSMEILPKAGGVFTAPYLVATNPFNLYPFLAVLPSGGIWIGYYNEARIIDENTLETVKILPKMPGSVNNAAGGRTYPYEGTQVLLPQYYPYTDPLEVLVCGGAIPNPAWGIDNCISIAPDAANPQWTIERMPSRRVISCMTTLPDGTFMIMNGAETGEAGFGLAKNPNLNALLYDSRKPKHQRISIMANTTVARMYHSEAMLLDDGRVMVAGSDPQDADFPQEYRIEQFKPPYLLDGRTQPQLTVPNKDWDWEGTYPFTITRPNGNGEIKVSLLGSESSTHGNSMGARILFPQIACTGNSCTVTAPKGPYIAPVGWYRMFVMEGPTPSHAVWVRIGGDPAELGNWPNLPDFLPLPGV</sequence>
<keyword evidence="1" id="KW-0732">Signal</keyword>
<dbReference type="InterPro" id="IPR013783">
    <property type="entry name" value="Ig-like_fold"/>
</dbReference>
<evidence type="ECO:0000256" key="2">
    <source>
        <dbReference type="SAM" id="MobiDB-lite"/>
    </source>
</evidence>
<dbReference type="PROSITE" id="PS51212">
    <property type="entry name" value="WSC"/>
    <property type="match status" value="3"/>
</dbReference>
<dbReference type="SUPFAM" id="SSF81296">
    <property type="entry name" value="E set domains"/>
    <property type="match status" value="1"/>
</dbReference>
<organism evidence="4 5">
    <name type="scientific">Lentithecium fluviatile CBS 122367</name>
    <dbReference type="NCBI Taxonomy" id="1168545"/>
    <lineage>
        <taxon>Eukaryota</taxon>
        <taxon>Fungi</taxon>
        <taxon>Dikarya</taxon>
        <taxon>Ascomycota</taxon>
        <taxon>Pezizomycotina</taxon>
        <taxon>Dothideomycetes</taxon>
        <taxon>Pleosporomycetidae</taxon>
        <taxon>Pleosporales</taxon>
        <taxon>Massarineae</taxon>
        <taxon>Lentitheciaceae</taxon>
        <taxon>Lentithecium</taxon>
    </lineage>
</organism>
<evidence type="ECO:0000256" key="1">
    <source>
        <dbReference type="ARBA" id="ARBA00022729"/>
    </source>
</evidence>
<feature type="region of interest" description="Disordered" evidence="2">
    <location>
        <begin position="84"/>
        <end position="112"/>
    </location>
</feature>
<name>A0A6G1IG95_9PLEO</name>
<dbReference type="EMBL" id="MU005626">
    <property type="protein sequence ID" value="KAF2677060.1"/>
    <property type="molecule type" value="Genomic_DNA"/>
</dbReference>
<protein>
    <submittedName>
        <fullName evidence="4">Copper radical oxidase</fullName>
    </submittedName>
</protein>
<dbReference type="OrthoDB" id="2019572at2759"/>
<dbReference type="PANTHER" id="PTHR32208">
    <property type="entry name" value="SECRETED PROTEIN-RELATED"/>
    <property type="match status" value="1"/>
</dbReference>
<dbReference type="Gene3D" id="2.60.40.10">
    <property type="entry name" value="Immunoglobulins"/>
    <property type="match status" value="1"/>
</dbReference>
<gene>
    <name evidence="4" type="ORF">K458DRAFT_447181</name>
</gene>